<evidence type="ECO:0000313" key="3">
    <source>
        <dbReference type="Proteomes" id="UP000220611"/>
    </source>
</evidence>
<keyword evidence="3" id="KW-1185">Reference proteome</keyword>
<gene>
    <name evidence="2" type="ORF">CH238_10960</name>
</gene>
<dbReference type="EMBL" id="NOXF01000009">
    <property type="protein sequence ID" value="PEQ23898.1"/>
    <property type="molecule type" value="Genomic_DNA"/>
</dbReference>
<proteinExistence type="predicted"/>
<dbReference type="Proteomes" id="UP000220611">
    <property type="component" value="Unassembled WGS sequence"/>
</dbReference>
<dbReference type="NCBIfam" id="TIGR02867">
    <property type="entry name" value="spore_II_P"/>
    <property type="match status" value="1"/>
</dbReference>
<protein>
    <recommendedName>
        <fullName evidence="4">Stage II sporulation protein P</fullName>
    </recommendedName>
</protein>
<evidence type="ECO:0000313" key="2">
    <source>
        <dbReference type="EMBL" id="PEQ23898.1"/>
    </source>
</evidence>
<accession>A0A855A3V5</accession>
<evidence type="ECO:0000256" key="1">
    <source>
        <dbReference type="SAM" id="MobiDB-lite"/>
    </source>
</evidence>
<dbReference type="Pfam" id="PF07454">
    <property type="entry name" value="SpoIIP"/>
    <property type="match status" value="1"/>
</dbReference>
<dbReference type="AlphaFoldDB" id="A0A855A3V5"/>
<feature type="region of interest" description="Disordered" evidence="1">
    <location>
        <begin position="66"/>
        <end position="138"/>
    </location>
</feature>
<organism evidence="2 3">
    <name type="scientific">[Clostridium] leptum DSM 753</name>
    <dbReference type="NCBI Taxonomy" id="428125"/>
    <lineage>
        <taxon>Bacteria</taxon>
        <taxon>Bacillati</taxon>
        <taxon>Bacillota</taxon>
        <taxon>Clostridia</taxon>
        <taxon>Eubacteriales</taxon>
        <taxon>Oscillospiraceae</taxon>
        <taxon>Oscillospiraceae incertae sedis</taxon>
    </lineage>
</organism>
<comment type="caution">
    <text evidence="2">The sequence shown here is derived from an EMBL/GenBank/DDBJ whole genome shotgun (WGS) entry which is preliminary data.</text>
</comment>
<name>A0A855A3V5_9FIRM</name>
<sequence length="402" mass="43397">MRIRNPKIKRALMTGMACLSTVIAVLSFTLKLPQAFLDGQNSLSVLAAGLTAPDGARNLFAQRAPENTEAQSQLGQETAGSQPSQPKESSSSASPSSQASSSQASSSESASSSQPEEPSENSENPGGEVPYTGGPLEEGEAAYPINEVQIGPSGTQYENFSIKSTCQTQIDIGAELAKRPDVNIQKNGEPEVLIMHTHTCEAYLDIDTGQYPESFYPRTTDERYSVVAVGDAITQTLNDAGIGTLHDKTIHDNPSYNGSYYRSEQTVKDDLAEYPGIQVVLDIHRDALGNNETGKTKPTFVVDGKKAAQIMIIAGCDDDGTWEFPDWEYNLRLALQIQQTAETMYPGMTRPMNFCPSQYNMHLTHGSLLIEVGTDANTIEEATYTGELLGNVLASVLNQLQG</sequence>
<feature type="compositionally biased region" description="Polar residues" evidence="1">
    <location>
        <begin position="68"/>
        <end position="80"/>
    </location>
</feature>
<reference evidence="2 3" key="1">
    <citation type="submission" date="2017-07" db="EMBL/GenBank/DDBJ databases">
        <title>Prevalence of linear plasmids in Cutibacterium (Propionibacterium) acnes isolates obtained from prostatic tissue.</title>
        <authorList>
            <person name="Davidsson S."/>
            <person name="Carlsson J."/>
            <person name="Molling P."/>
            <person name="Andren O."/>
            <person name="Andersson S.-O."/>
            <person name="Brzuszkiewicz E."/>
            <person name="Poehlein A."/>
            <person name="Al-Zeer M."/>
            <person name="Brinkmann V."/>
            <person name="Scavenius C."/>
            <person name="Nazipi S."/>
            <person name="Soderquist B."/>
            <person name="Bruggemann H."/>
        </authorList>
    </citation>
    <scope>NUCLEOTIDE SEQUENCE [LARGE SCALE GENOMIC DNA]</scope>
    <source>
        <strain evidence="2 3">DSM 753</strain>
    </source>
</reference>
<evidence type="ECO:0008006" key="4">
    <source>
        <dbReference type="Google" id="ProtNLM"/>
    </source>
</evidence>
<feature type="compositionally biased region" description="Low complexity" evidence="1">
    <location>
        <begin position="81"/>
        <end position="116"/>
    </location>
</feature>
<dbReference type="InterPro" id="IPR010897">
    <property type="entry name" value="Spore_II_P"/>
</dbReference>